<dbReference type="CDD" id="cd22157">
    <property type="entry name" value="F-box_AtFBW1-like"/>
    <property type="match status" value="1"/>
</dbReference>
<evidence type="ECO:0000313" key="3">
    <source>
        <dbReference type="Proteomes" id="UP000316621"/>
    </source>
</evidence>
<dbReference type="PANTHER" id="PTHR31672:SF13">
    <property type="entry name" value="F-BOX PROTEIN CPR30-LIKE"/>
    <property type="match status" value="1"/>
</dbReference>
<dbReference type="InterPro" id="IPR036047">
    <property type="entry name" value="F-box-like_dom_sf"/>
</dbReference>
<accession>A0A4Y7KH78</accession>
<organism evidence="2 3">
    <name type="scientific">Papaver somniferum</name>
    <name type="common">Opium poppy</name>
    <dbReference type="NCBI Taxonomy" id="3469"/>
    <lineage>
        <taxon>Eukaryota</taxon>
        <taxon>Viridiplantae</taxon>
        <taxon>Streptophyta</taxon>
        <taxon>Embryophyta</taxon>
        <taxon>Tracheophyta</taxon>
        <taxon>Spermatophyta</taxon>
        <taxon>Magnoliopsida</taxon>
        <taxon>Ranunculales</taxon>
        <taxon>Papaveraceae</taxon>
        <taxon>Papaveroideae</taxon>
        <taxon>Papaver</taxon>
    </lineage>
</organism>
<dbReference type="SMART" id="SM00256">
    <property type="entry name" value="FBOX"/>
    <property type="match status" value="1"/>
</dbReference>
<dbReference type="InterPro" id="IPR001810">
    <property type="entry name" value="F-box_dom"/>
</dbReference>
<dbReference type="EMBL" id="CM010722">
    <property type="protein sequence ID" value="RZC72704.1"/>
    <property type="molecule type" value="Genomic_DNA"/>
</dbReference>
<feature type="domain" description="F-box" evidence="1">
    <location>
        <begin position="1"/>
        <end position="46"/>
    </location>
</feature>
<evidence type="ECO:0000313" key="2">
    <source>
        <dbReference type="EMBL" id="RZC72704.1"/>
    </source>
</evidence>
<reference evidence="2 3" key="1">
    <citation type="journal article" date="2018" name="Science">
        <title>The opium poppy genome and morphinan production.</title>
        <authorList>
            <person name="Guo L."/>
            <person name="Winzer T."/>
            <person name="Yang X."/>
            <person name="Li Y."/>
            <person name="Ning Z."/>
            <person name="He Z."/>
            <person name="Teodor R."/>
            <person name="Lu Y."/>
            <person name="Bowser T.A."/>
            <person name="Graham I.A."/>
            <person name="Ye K."/>
        </authorList>
    </citation>
    <scope>NUCLEOTIDE SEQUENCE [LARGE SCALE GENOMIC DNA]</scope>
    <source>
        <strain evidence="3">cv. HN1</strain>
        <tissue evidence="2">Leaves</tissue>
    </source>
</reference>
<dbReference type="InterPro" id="IPR017451">
    <property type="entry name" value="F-box-assoc_interact_dom"/>
</dbReference>
<dbReference type="SUPFAM" id="SSF81383">
    <property type="entry name" value="F-box domain"/>
    <property type="match status" value="1"/>
</dbReference>
<dbReference type="InterPro" id="IPR050796">
    <property type="entry name" value="SCF_F-box_component"/>
</dbReference>
<dbReference type="PANTHER" id="PTHR31672">
    <property type="entry name" value="BNACNNG10540D PROTEIN"/>
    <property type="match status" value="1"/>
</dbReference>
<protein>
    <recommendedName>
        <fullName evidence="1">F-box domain-containing protein</fullName>
    </recommendedName>
</protein>
<dbReference type="OMA" id="NEKNWIC"/>
<dbReference type="Gene3D" id="1.20.1280.50">
    <property type="match status" value="1"/>
</dbReference>
<dbReference type="STRING" id="3469.A0A4Y7KH78"/>
<gene>
    <name evidence="2" type="ORF">C5167_048173</name>
</gene>
<proteinExistence type="predicted"/>
<dbReference type="Pfam" id="PF12937">
    <property type="entry name" value="F-box-like"/>
    <property type="match status" value="1"/>
</dbReference>
<dbReference type="Pfam" id="PF08268">
    <property type="entry name" value="FBA_3"/>
    <property type="match status" value="1"/>
</dbReference>
<dbReference type="NCBIfam" id="TIGR01640">
    <property type="entry name" value="F_box_assoc_1"/>
    <property type="match status" value="1"/>
</dbReference>
<sequence length="303" mass="34513">MSMWRLPEEIEVDIFLKLPVNSILACRCVCKPWCGLLTKPKFIKDHLDLTIQSNNNNNPRLMFGQSQYDQGKNPIINSVDYKSISSSSSSSASDFPEMKVVSMEYPFEKINTKAIVFLGSCTGLICLGVSNNGTSINEKNWICIWNPSTGEYIDIKLHILEFREKASYCYRYGFGYGSNIDDYKLVQISGYDNCWSQIVKVCTIGSKCWKTIQSKHPYVFSGQLHENLHGVFINGVLHWSGATKATFGITGKHIVCFDINEERFMDIPFPEETVLPLQQHQETYREVGGSPKDLLYPRIQPFK</sequence>
<name>A0A4Y7KH78_PAPSO</name>
<dbReference type="InterPro" id="IPR013187">
    <property type="entry name" value="F-box-assoc_dom_typ3"/>
</dbReference>
<dbReference type="AlphaFoldDB" id="A0A4Y7KH78"/>
<dbReference type="PROSITE" id="PS50181">
    <property type="entry name" value="FBOX"/>
    <property type="match status" value="1"/>
</dbReference>
<dbReference type="Proteomes" id="UP000316621">
    <property type="component" value="Chromosome 8"/>
</dbReference>
<keyword evidence="3" id="KW-1185">Reference proteome</keyword>
<dbReference type="Gramene" id="RZC72704">
    <property type="protein sequence ID" value="RZC72704"/>
    <property type="gene ID" value="C5167_048173"/>
</dbReference>
<evidence type="ECO:0000259" key="1">
    <source>
        <dbReference type="PROSITE" id="PS50181"/>
    </source>
</evidence>